<name>A0AA37FJE1_AQUAC</name>
<dbReference type="EMBL" id="BPMT01000002">
    <property type="protein sequence ID" value="GIZ91801.1"/>
    <property type="molecule type" value="Genomic_DNA"/>
</dbReference>
<feature type="compositionally biased region" description="Basic and acidic residues" evidence="1">
    <location>
        <begin position="23"/>
        <end position="43"/>
    </location>
</feature>
<gene>
    <name evidence="2" type="ORF">KAM435_07190</name>
    <name evidence="3" type="ORF">KAM436_07690</name>
</gene>
<dbReference type="AlphaFoldDB" id="A0AA37FJE1"/>
<organism evidence="2 4">
    <name type="scientific">Aquipseudomonas alcaligenes</name>
    <name type="common">Pseudomonas alcaligenes</name>
    <dbReference type="NCBI Taxonomy" id="43263"/>
    <lineage>
        <taxon>Bacteria</taxon>
        <taxon>Pseudomonadati</taxon>
        <taxon>Pseudomonadota</taxon>
        <taxon>Gammaproteobacteria</taxon>
        <taxon>Pseudomonadales</taxon>
        <taxon>Pseudomonadaceae</taxon>
        <taxon>Aquipseudomonas</taxon>
    </lineage>
</organism>
<evidence type="ECO:0000313" key="3">
    <source>
        <dbReference type="EMBL" id="GIZ91801.1"/>
    </source>
</evidence>
<evidence type="ECO:0000313" key="5">
    <source>
        <dbReference type="Proteomes" id="UP000887228"/>
    </source>
</evidence>
<accession>A0AA37FJE1</accession>
<reference evidence="2 5" key="1">
    <citation type="submission" date="2021-07" db="EMBL/GenBank/DDBJ databases">
        <title>Whole genome sequencing of carbapenem-resistant Pseudomonas spp. isolated in Japan.</title>
        <authorList>
            <person name="Suzuki M."/>
            <person name="Maehana S."/>
            <person name="Kitasato H."/>
        </authorList>
    </citation>
    <scope>NUCLEOTIDE SEQUENCE</scope>
    <source>
        <strain evidence="2">KAM435</strain>
        <strain evidence="3 5">KAM436</strain>
    </source>
</reference>
<protein>
    <submittedName>
        <fullName evidence="2">Uncharacterized protein</fullName>
    </submittedName>
</protein>
<dbReference type="EMBL" id="BPMS01000002">
    <property type="protein sequence ID" value="GIZ87392.1"/>
    <property type="molecule type" value="Genomic_DNA"/>
</dbReference>
<proteinExistence type="predicted"/>
<evidence type="ECO:0000256" key="1">
    <source>
        <dbReference type="SAM" id="MobiDB-lite"/>
    </source>
</evidence>
<evidence type="ECO:0000313" key="4">
    <source>
        <dbReference type="Proteomes" id="UP000887212"/>
    </source>
</evidence>
<comment type="caution">
    <text evidence="2">The sequence shown here is derived from an EMBL/GenBank/DDBJ whole genome shotgun (WGS) entry which is preliminary data.</text>
</comment>
<dbReference type="Proteomes" id="UP000887212">
    <property type="component" value="Unassembled WGS sequence"/>
</dbReference>
<feature type="region of interest" description="Disordered" evidence="1">
    <location>
        <begin position="1"/>
        <end position="72"/>
    </location>
</feature>
<evidence type="ECO:0000313" key="2">
    <source>
        <dbReference type="EMBL" id="GIZ87392.1"/>
    </source>
</evidence>
<dbReference type="Proteomes" id="UP000887228">
    <property type="component" value="Unassembled WGS sequence"/>
</dbReference>
<sequence length="72" mass="7790">MGQLRGNQGTGKAEEGDQFGADGLRHDESGSREDLPGKIRRAENGAILGSRRDVHKRKKAMPGMTNTHEFGA</sequence>